<feature type="domain" description="BHLH" evidence="2">
    <location>
        <begin position="336"/>
        <end position="388"/>
    </location>
</feature>
<feature type="compositionally biased region" description="Polar residues" evidence="1">
    <location>
        <begin position="45"/>
        <end position="56"/>
    </location>
</feature>
<evidence type="ECO:0000256" key="1">
    <source>
        <dbReference type="SAM" id="MobiDB-lite"/>
    </source>
</evidence>
<gene>
    <name evidence="3" type="ORF">LPJ64_005500</name>
</gene>
<sequence>MSGSRQTALPTKEQRPLGPQNVAHYAARKNRSTRSALTIIPASSDRVSTVASAATDTHSHSRSHNVDDSVSERHLHQRSQPQAHTRHSPSQSTAPHAAGSPSASPPRRRYQRHRPYTQSSGAASCSPSPPLLAESISTPSAAAASVTAASETPHNLNARVGRSNDITHLHHIHAHTQPQQSMAAANSPYSLVAHSSMPGTAPYLHNTHRLAAAHSDSRPAGVYNQQYHQQSASFRNPQMQQYHQNSNNNNNNNYHHHSYSMPASVPMPVPNVTTTGHPYTSNTAGFVHGDAAAASSMYLHPGGTSLSASTSPVAPPGTRPMHGSSKPLTAEEKEIKRKVSHSAIEKRRRERTNAVLRELQQIVPGLSKPGKIQKLEILEAAADYIRQLAADPNVRSDRNSKSARNYQYQYQHDQQYQFQNQCRDQARRQNAEQLLQWPDRPQELEQTSVSMQRHMRIGPSEHEQMASSSLVSNMSSAEHAATALGRSPIAPQHTAIATPMSECSNASATDSADETPLISDPTRIIEAASPAAEDPSSMKVNFLLC</sequence>
<feature type="region of interest" description="Disordered" evidence="1">
    <location>
        <begin position="1"/>
        <end position="137"/>
    </location>
</feature>
<comment type="caution">
    <text evidence="3">The sequence shown here is derived from an EMBL/GenBank/DDBJ whole genome shotgun (WGS) entry which is preliminary data.</text>
</comment>
<dbReference type="Gene3D" id="4.10.280.10">
    <property type="entry name" value="Helix-loop-helix DNA-binding domain"/>
    <property type="match status" value="1"/>
</dbReference>
<feature type="compositionally biased region" description="Polar residues" evidence="1">
    <location>
        <begin position="501"/>
        <end position="510"/>
    </location>
</feature>
<organism evidence="3 4">
    <name type="scientific">Coemansia asiatica</name>
    <dbReference type="NCBI Taxonomy" id="1052880"/>
    <lineage>
        <taxon>Eukaryota</taxon>
        <taxon>Fungi</taxon>
        <taxon>Fungi incertae sedis</taxon>
        <taxon>Zoopagomycota</taxon>
        <taxon>Kickxellomycotina</taxon>
        <taxon>Kickxellomycetes</taxon>
        <taxon>Kickxellales</taxon>
        <taxon>Kickxellaceae</taxon>
        <taxon>Coemansia</taxon>
    </lineage>
</organism>
<dbReference type="AlphaFoldDB" id="A0A9W7XE99"/>
<dbReference type="SUPFAM" id="SSF47459">
    <property type="entry name" value="HLH, helix-loop-helix DNA-binding domain"/>
    <property type="match status" value="1"/>
</dbReference>
<feature type="compositionally biased region" description="Basic and acidic residues" evidence="1">
    <location>
        <begin position="329"/>
        <end position="347"/>
    </location>
</feature>
<protein>
    <recommendedName>
        <fullName evidence="2">BHLH domain-containing protein</fullName>
    </recommendedName>
</protein>
<evidence type="ECO:0000313" key="4">
    <source>
        <dbReference type="Proteomes" id="UP001145021"/>
    </source>
</evidence>
<name>A0A9W7XE99_9FUNG</name>
<feature type="compositionally biased region" description="Basic residues" evidence="1">
    <location>
        <begin position="106"/>
        <end position="115"/>
    </location>
</feature>
<feature type="region of interest" description="Disordered" evidence="1">
    <location>
        <begin position="501"/>
        <end position="520"/>
    </location>
</feature>
<keyword evidence="4" id="KW-1185">Reference proteome</keyword>
<feature type="compositionally biased region" description="Low complexity" evidence="1">
    <location>
        <begin position="467"/>
        <end position="476"/>
    </location>
</feature>
<dbReference type="InterPro" id="IPR011598">
    <property type="entry name" value="bHLH_dom"/>
</dbReference>
<evidence type="ECO:0000313" key="3">
    <source>
        <dbReference type="EMBL" id="KAJ1642675.1"/>
    </source>
</evidence>
<reference evidence="3" key="1">
    <citation type="submission" date="2022-07" db="EMBL/GenBank/DDBJ databases">
        <title>Phylogenomic reconstructions and comparative analyses of Kickxellomycotina fungi.</title>
        <authorList>
            <person name="Reynolds N.K."/>
            <person name="Stajich J.E."/>
            <person name="Barry K."/>
            <person name="Grigoriev I.V."/>
            <person name="Crous P."/>
            <person name="Smith M.E."/>
        </authorList>
    </citation>
    <scope>NUCLEOTIDE SEQUENCE</scope>
    <source>
        <strain evidence="3">NBRC 105413</strain>
    </source>
</reference>
<dbReference type="SMART" id="SM00353">
    <property type="entry name" value="HLH"/>
    <property type="match status" value="1"/>
</dbReference>
<proteinExistence type="predicted"/>
<feature type="region of interest" description="Disordered" evidence="1">
    <location>
        <begin position="304"/>
        <end position="349"/>
    </location>
</feature>
<feature type="region of interest" description="Disordered" evidence="1">
    <location>
        <begin position="459"/>
        <end position="481"/>
    </location>
</feature>
<dbReference type="GO" id="GO:0046983">
    <property type="term" value="F:protein dimerization activity"/>
    <property type="evidence" value="ECO:0007669"/>
    <property type="project" value="InterPro"/>
</dbReference>
<dbReference type="EMBL" id="JANBOH010000357">
    <property type="protein sequence ID" value="KAJ1642675.1"/>
    <property type="molecule type" value="Genomic_DNA"/>
</dbReference>
<feature type="compositionally biased region" description="Polar residues" evidence="1">
    <location>
        <begin position="78"/>
        <end position="91"/>
    </location>
</feature>
<dbReference type="Proteomes" id="UP001145021">
    <property type="component" value="Unassembled WGS sequence"/>
</dbReference>
<feature type="compositionally biased region" description="Low complexity" evidence="1">
    <location>
        <begin position="92"/>
        <end position="102"/>
    </location>
</feature>
<dbReference type="InterPro" id="IPR036638">
    <property type="entry name" value="HLH_DNA-bd_sf"/>
</dbReference>
<evidence type="ECO:0000259" key="2">
    <source>
        <dbReference type="PROSITE" id="PS50888"/>
    </source>
</evidence>
<dbReference type="Pfam" id="PF00010">
    <property type="entry name" value="HLH"/>
    <property type="match status" value="1"/>
</dbReference>
<dbReference type="PROSITE" id="PS50888">
    <property type="entry name" value="BHLH"/>
    <property type="match status" value="1"/>
</dbReference>
<accession>A0A9W7XE99</accession>
<feature type="compositionally biased region" description="Basic and acidic residues" evidence="1">
    <location>
        <begin position="64"/>
        <end position="74"/>
    </location>
</feature>
<feature type="compositionally biased region" description="Low complexity" evidence="1">
    <location>
        <begin position="119"/>
        <end position="137"/>
    </location>
</feature>